<dbReference type="Proteomes" id="UP000694300">
    <property type="component" value="Unassembled WGS sequence"/>
</dbReference>
<name>A0ABS6UHK3_9PSEU</name>
<evidence type="ECO:0000259" key="2">
    <source>
        <dbReference type="Pfam" id="PF00582"/>
    </source>
</evidence>
<protein>
    <submittedName>
        <fullName evidence="3">Universal stress protein</fullName>
    </submittedName>
</protein>
<evidence type="ECO:0000256" key="1">
    <source>
        <dbReference type="ARBA" id="ARBA00008791"/>
    </source>
</evidence>
<organism evidence="3 4">
    <name type="scientific">Pseudonocardia oceani</name>
    <dbReference type="NCBI Taxonomy" id="2792013"/>
    <lineage>
        <taxon>Bacteria</taxon>
        <taxon>Bacillati</taxon>
        <taxon>Actinomycetota</taxon>
        <taxon>Actinomycetes</taxon>
        <taxon>Pseudonocardiales</taxon>
        <taxon>Pseudonocardiaceae</taxon>
        <taxon>Pseudonocardia</taxon>
    </lineage>
</organism>
<gene>
    <name evidence="3" type="ORF">I4I82_29215</name>
</gene>
<comment type="caution">
    <text evidence="3">The sequence shown here is derived from an EMBL/GenBank/DDBJ whole genome shotgun (WGS) entry which is preliminary data.</text>
</comment>
<keyword evidence="4" id="KW-1185">Reference proteome</keyword>
<evidence type="ECO:0000313" key="3">
    <source>
        <dbReference type="EMBL" id="MBW0131724.1"/>
    </source>
</evidence>
<reference evidence="3 4" key="1">
    <citation type="submission" date="2020-11" db="EMBL/GenBank/DDBJ databases">
        <title>Pseudonocardia abyssalis sp. nov. and Pseudonocardia oceani sp. nov., description and phylogenomic analysis of two novel actinomycetes isolated from the deep Southern Ocean.</title>
        <authorList>
            <person name="Parra J."/>
        </authorList>
    </citation>
    <scope>NUCLEOTIDE SEQUENCE [LARGE SCALE GENOMIC DNA]</scope>
    <source>
        <strain evidence="4">KRD185</strain>
    </source>
</reference>
<evidence type="ECO:0000313" key="4">
    <source>
        <dbReference type="Proteomes" id="UP000694300"/>
    </source>
</evidence>
<dbReference type="PANTHER" id="PTHR46268:SF27">
    <property type="entry name" value="UNIVERSAL STRESS PROTEIN RV2623"/>
    <property type="match status" value="1"/>
</dbReference>
<dbReference type="InterPro" id="IPR006016">
    <property type="entry name" value="UspA"/>
</dbReference>
<feature type="domain" description="UspA" evidence="2">
    <location>
        <begin position="157"/>
        <end position="290"/>
    </location>
</feature>
<feature type="domain" description="UspA" evidence="2">
    <location>
        <begin position="7"/>
        <end position="145"/>
    </location>
</feature>
<sequence>MSTQQARTVVVGIDGSDSALQTARWAADEAARRRSRIRLVHAFGWTTELVVGHPGLGEQRRDVLLDHARRHLAAAAAAAAERAPGVTVEQELVVGHPIAVLVAESRHAELLVIGDRGLGRIGGLLLGSVAEALAAHGECPVLVVRGAQRELPAPAPVVVGIDGSPVSERALAFAYDEAALRGAPLVAVHTWLDLMADPAVGLLMDWDAIEAEEQAVLGERLAGWAQKYPDVPVRRVVTRDAPAHTLLSEAAQAQLVVVGTRGRGGLRGLLLGSVSHAVLHRSPCPVAVVRPEEIEERR</sequence>
<dbReference type="PANTHER" id="PTHR46268">
    <property type="entry name" value="STRESS RESPONSE PROTEIN NHAX"/>
    <property type="match status" value="1"/>
</dbReference>
<accession>A0ABS6UHK3</accession>
<dbReference type="Pfam" id="PF00582">
    <property type="entry name" value="Usp"/>
    <property type="match status" value="2"/>
</dbReference>
<dbReference type="EMBL" id="JADQDF010000001">
    <property type="protein sequence ID" value="MBW0131724.1"/>
    <property type="molecule type" value="Genomic_DNA"/>
</dbReference>
<comment type="similarity">
    <text evidence="1">Belongs to the universal stress protein A family.</text>
</comment>
<proteinExistence type="inferred from homology"/>
<dbReference type="RefSeq" id="WP_218593356.1">
    <property type="nucleotide sequence ID" value="NZ_JADQDE010000285.1"/>
</dbReference>